<gene>
    <name evidence="2" type="ORF">g.51243</name>
    <name evidence="1" type="ORF">g.51254</name>
</gene>
<name>A0A146M488_LYGHE</name>
<proteinExistence type="predicted"/>
<sequence>MLALLPMEGVVNEQRVRRFVNSIARCEQVHSAQQQYRACELESHLQRWWCVNQYSLDTVDLYIESLYHLLRYILSSVGVQSLYSIQSTEDGGVCITPTLLCLLVGTSVVENIVQHCSDDACGVVAALGSLLRPGTTAVWDSDTGRVLHECYTAYSSKNDRWCGVLYVALCLLSNNGNDCGNCGVSVWNKAHRKRWCLYCNSKLVELWFTRILKALWNAYSNGVQFTEQRPHELWQYNSIPLQHLLKSQRMVDTAATPTQVPTALLQQCIELRMFSTALL</sequence>
<organism evidence="2">
    <name type="scientific">Lygus hesperus</name>
    <name type="common">Western plant bug</name>
    <dbReference type="NCBI Taxonomy" id="30085"/>
    <lineage>
        <taxon>Eukaryota</taxon>
        <taxon>Metazoa</taxon>
        <taxon>Ecdysozoa</taxon>
        <taxon>Arthropoda</taxon>
        <taxon>Hexapoda</taxon>
        <taxon>Insecta</taxon>
        <taxon>Pterygota</taxon>
        <taxon>Neoptera</taxon>
        <taxon>Paraneoptera</taxon>
        <taxon>Hemiptera</taxon>
        <taxon>Heteroptera</taxon>
        <taxon>Panheteroptera</taxon>
        <taxon>Cimicomorpha</taxon>
        <taxon>Miridae</taxon>
        <taxon>Mirini</taxon>
        <taxon>Lygus</taxon>
    </lineage>
</organism>
<accession>A0A146M488</accession>
<reference evidence="2" key="1">
    <citation type="journal article" date="2016" name="Gigascience">
        <title>De novo construction of an expanded transcriptome assembly for the western tarnished plant bug, Lygus hesperus.</title>
        <authorList>
            <person name="Tassone E.E."/>
            <person name="Geib S.M."/>
            <person name="Hall B."/>
            <person name="Fabrick J.A."/>
            <person name="Brent C.S."/>
            <person name="Hull J.J."/>
        </authorList>
    </citation>
    <scope>NUCLEOTIDE SEQUENCE</scope>
</reference>
<dbReference type="AlphaFoldDB" id="A0A146M488"/>
<evidence type="ECO:0000313" key="2">
    <source>
        <dbReference type="EMBL" id="JAQ13842.1"/>
    </source>
</evidence>
<dbReference type="EMBL" id="GDHC01004787">
    <property type="protein sequence ID" value="JAQ13842.1"/>
    <property type="molecule type" value="Transcribed_RNA"/>
</dbReference>
<dbReference type="EMBL" id="GDHC01014084">
    <property type="protein sequence ID" value="JAQ04545.1"/>
    <property type="molecule type" value="Transcribed_RNA"/>
</dbReference>
<evidence type="ECO:0000313" key="1">
    <source>
        <dbReference type="EMBL" id="JAQ04545.1"/>
    </source>
</evidence>
<protein>
    <submittedName>
        <fullName evidence="2">Uncharacterized protein</fullName>
    </submittedName>
</protein>